<dbReference type="InterPro" id="IPR035906">
    <property type="entry name" value="MetI-like_sf"/>
</dbReference>
<name>A0A263BRK5_9BACI</name>
<dbReference type="PANTHER" id="PTHR43005:SF2">
    <property type="entry name" value="INTEGRAL MEMBRANE SUGAR TRANSPORT PROTEIN"/>
    <property type="match status" value="1"/>
</dbReference>
<keyword evidence="2 7" id="KW-0813">Transport</keyword>
<protein>
    <submittedName>
        <fullName evidence="9">ABC transporter permease</fullName>
    </submittedName>
</protein>
<evidence type="ECO:0000313" key="9">
    <source>
        <dbReference type="EMBL" id="OZM56343.1"/>
    </source>
</evidence>
<keyword evidence="10" id="KW-1185">Reference proteome</keyword>
<dbReference type="Proteomes" id="UP000217083">
    <property type="component" value="Unassembled WGS sequence"/>
</dbReference>
<evidence type="ECO:0000256" key="4">
    <source>
        <dbReference type="ARBA" id="ARBA00022692"/>
    </source>
</evidence>
<keyword evidence="6" id="KW-0472">Membrane</keyword>
<dbReference type="GO" id="GO:0055085">
    <property type="term" value="P:transmembrane transport"/>
    <property type="evidence" value="ECO:0007669"/>
    <property type="project" value="InterPro"/>
</dbReference>
<dbReference type="Gene3D" id="1.10.3720.10">
    <property type="entry name" value="MetI-like"/>
    <property type="match status" value="1"/>
</dbReference>
<evidence type="ECO:0000256" key="7">
    <source>
        <dbReference type="RuleBase" id="RU363032"/>
    </source>
</evidence>
<reference evidence="9 10" key="2">
    <citation type="submission" date="2017-09" db="EMBL/GenBank/DDBJ databases">
        <title>Bacillus patelloidae sp. nov., isolated from the intestinal tract of a marine limpet.</title>
        <authorList>
            <person name="Liu R."/>
            <person name="Dong C."/>
            <person name="Shao Z."/>
        </authorList>
    </citation>
    <scope>NUCLEOTIDE SEQUENCE [LARGE SCALE GENOMIC DNA]</scope>
    <source>
        <strain evidence="9 10">SA5d-4</strain>
    </source>
</reference>
<comment type="caution">
    <text evidence="9">The sequence shown here is derived from an EMBL/GenBank/DDBJ whole genome shotgun (WGS) entry which is preliminary data.</text>
</comment>
<evidence type="ECO:0000256" key="6">
    <source>
        <dbReference type="ARBA" id="ARBA00023136"/>
    </source>
</evidence>
<keyword evidence="3" id="KW-1003">Cell membrane</keyword>
<keyword evidence="5" id="KW-1133">Transmembrane helix</keyword>
<dbReference type="CDD" id="cd06261">
    <property type="entry name" value="TM_PBP2"/>
    <property type="match status" value="1"/>
</dbReference>
<dbReference type="AlphaFoldDB" id="A0A263BRK5"/>
<evidence type="ECO:0000256" key="2">
    <source>
        <dbReference type="ARBA" id="ARBA00022448"/>
    </source>
</evidence>
<evidence type="ECO:0000256" key="3">
    <source>
        <dbReference type="ARBA" id="ARBA00022475"/>
    </source>
</evidence>
<dbReference type="EMBL" id="NPIA01000007">
    <property type="protein sequence ID" value="OZM56343.1"/>
    <property type="molecule type" value="Genomic_DNA"/>
</dbReference>
<dbReference type="Pfam" id="PF00528">
    <property type="entry name" value="BPD_transp_1"/>
    <property type="match status" value="1"/>
</dbReference>
<dbReference type="GO" id="GO:0005886">
    <property type="term" value="C:plasma membrane"/>
    <property type="evidence" value="ECO:0007669"/>
    <property type="project" value="UniProtKB-SubCell"/>
</dbReference>
<dbReference type="SUPFAM" id="SSF161098">
    <property type="entry name" value="MetI-like"/>
    <property type="match status" value="1"/>
</dbReference>
<dbReference type="InterPro" id="IPR000515">
    <property type="entry name" value="MetI-like"/>
</dbReference>
<feature type="domain" description="ABC transmembrane type-1" evidence="8">
    <location>
        <begin position="178"/>
        <end position="392"/>
    </location>
</feature>
<organism evidence="9 10">
    <name type="scientific">Lottiidibacillus patelloidae</name>
    <dbReference type="NCBI Taxonomy" id="2670334"/>
    <lineage>
        <taxon>Bacteria</taxon>
        <taxon>Bacillati</taxon>
        <taxon>Bacillota</taxon>
        <taxon>Bacilli</taxon>
        <taxon>Bacillales</taxon>
        <taxon>Bacillaceae</taxon>
        <taxon>Lottiidibacillus</taxon>
    </lineage>
</organism>
<proteinExistence type="inferred from homology"/>
<dbReference type="PANTHER" id="PTHR43005">
    <property type="entry name" value="BLR7065 PROTEIN"/>
    <property type="match status" value="1"/>
</dbReference>
<comment type="similarity">
    <text evidence="7">Belongs to the binding-protein-dependent transport system permease family.</text>
</comment>
<evidence type="ECO:0000313" key="10">
    <source>
        <dbReference type="Proteomes" id="UP000217083"/>
    </source>
</evidence>
<dbReference type="RefSeq" id="WP_094925854.1">
    <property type="nucleotide sequence ID" value="NZ_NPIA01000007.1"/>
</dbReference>
<sequence>MKKMGIKEYLFIIPTLILLGVFSLGPVIQSLSYTFFDYRLNDQQKAGLYLSERFNTELFNETLLYVSLFLEEDLDNVSDEDDKTDIKDTLHTLDTFSDTYGEKKGVIKISDDERVDIVKLHEETSILVQKLISKYELTNEENLPALVEDFQNSIIPSNFIGLKGYMKAFTDGRIGIALWNTTLFTAVSVALELALGLGLALILNKAIFGQGLIRTTSLIPWAIPTAVAALMWGYLYDGTSGVVANFFENIGLIEDSRDLLLTSGGAMFSTILADVWKTTPYMALLLLAGLQNIPKSSYEAAAIDGASKIQTFFNVTLPLLKPAILVALLFRTLDAFRVFDLIFVLTGGGPGGSTETLSIYAYKVMFGQTNFGYGSVIVMLMFVCVALIAILFVRVLGADLMEKK</sequence>
<gene>
    <name evidence="9" type="ORF">CIB95_13090</name>
</gene>
<evidence type="ECO:0000256" key="5">
    <source>
        <dbReference type="ARBA" id="ARBA00022989"/>
    </source>
</evidence>
<accession>A0A263BRK5</accession>
<keyword evidence="4" id="KW-0812">Transmembrane</keyword>
<evidence type="ECO:0000259" key="8">
    <source>
        <dbReference type="PROSITE" id="PS50928"/>
    </source>
</evidence>
<reference evidence="10" key="1">
    <citation type="submission" date="2017-08" db="EMBL/GenBank/DDBJ databases">
        <authorList>
            <person name="Huang Z."/>
        </authorList>
    </citation>
    <scope>NUCLEOTIDE SEQUENCE [LARGE SCALE GENOMIC DNA]</scope>
    <source>
        <strain evidence="10">SA5d-4</strain>
    </source>
</reference>
<evidence type="ECO:0000256" key="1">
    <source>
        <dbReference type="ARBA" id="ARBA00004651"/>
    </source>
</evidence>
<comment type="subcellular location">
    <subcellularLocation>
        <location evidence="1 7">Cell membrane</location>
        <topology evidence="1 7">Multi-pass membrane protein</topology>
    </subcellularLocation>
</comment>
<dbReference type="PROSITE" id="PS50928">
    <property type="entry name" value="ABC_TM1"/>
    <property type="match status" value="1"/>
</dbReference>